<feature type="compositionally biased region" description="Basic and acidic residues" evidence="1">
    <location>
        <begin position="66"/>
        <end position="83"/>
    </location>
</feature>
<sequence>MQSTKDQSVLLSRSSTKTVARGKSAGSKKNDSYLKLLGGKSGKWLQKSPLSAGSQKNDSCLKRSGRSQENDFRKPRLTQEVRKMTPTSGRSREVCSGRSQENDSYLRMIGEGVFGEKCVRGEVKKMTSENPAQRRKTRSGEVCSGRSQENDFRKPRPTQEVRKMTPASGRSREVCSEGSQENDFRNPRSMHEKSPLNVGSQKNDSCLKPLGGNSKKNYQLTTQQVQLGQEKVSKKTLSILSIQSREQFQRELLEFDAQLTPNQEGLHEELDNRNIAKKDDRPEINGGTGGGNGL</sequence>
<reference evidence="2 3" key="1">
    <citation type="journal article" date="2023" name="Life. Sci Alliance">
        <title>Evolutionary insights into 3D genome organization and epigenetic landscape of Vigna mungo.</title>
        <authorList>
            <person name="Junaid A."/>
            <person name="Singh B."/>
            <person name="Bhatia S."/>
        </authorList>
    </citation>
    <scope>NUCLEOTIDE SEQUENCE [LARGE SCALE GENOMIC DNA]</scope>
    <source>
        <strain evidence="2">Urdbean</strain>
    </source>
</reference>
<feature type="region of interest" description="Disordered" evidence="1">
    <location>
        <begin position="118"/>
        <end position="215"/>
    </location>
</feature>
<dbReference type="Proteomes" id="UP001374535">
    <property type="component" value="Chromosome 4"/>
</dbReference>
<dbReference type="AlphaFoldDB" id="A0AAQ3S474"/>
<evidence type="ECO:0000313" key="3">
    <source>
        <dbReference type="Proteomes" id="UP001374535"/>
    </source>
</evidence>
<feature type="compositionally biased region" description="Basic and acidic residues" evidence="1">
    <location>
        <begin position="265"/>
        <end position="283"/>
    </location>
</feature>
<accession>A0AAQ3S474</accession>
<proteinExistence type="predicted"/>
<feature type="compositionally biased region" description="Low complexity" evidence="1">
    <location>
        <begin position="33"/>
        <end position="48"/>
    </location>
</feature>
<evidence type="ECO:0000313" key="2">
    <source>
        <dbReference type="EMBL" id="WVZ15241.1"/>
    </source>
</evidence>
<evidence type="ECO:0000256" key="1">
    <source>
        <dbReference type="SAM" id="MobiDB-lite"/>
    </source>
</evidence>
<feature type="region of interest" description="Disordered" evidence="1">
    <location>
        <begin position="1"/>
        <end position="102"/>
    </location>
</feature>
<feature type="compositionally biased region" description="Basic and acidic residues" evidence="1">
    <location>
        <begin position="182"/>
        <end position="194"/>
    </location>
</feature>
<name>A0AAQ3S474_VIGMU</name>
<feature type="compositionally biased region" description="Basic and acidic residues" evidence="1">
    <location>
        <begin position="148"/>
        <end position="163"/>
    </location>
</feature>
<feature type="region of interest" description="Disordered" evidence="1">
    <location>
        <begin position="263"/>
        <end position="294"/>
    </location>
</feature>
<protein>
    <submittedName>
        <fullName evidence="2">Uncharacterized protein</fullName>
    </submittedName>
</protein>
<gene>
    <name evidence="2" type="ORF">V8G54_012807</name>
</gene>
<dbReference type="EMBL" id="CP144697">
    <property type="protein sequence ID" value="WVZ15241.1"/>
    <property type="molecule type" value="Genomic_DNA"/>
</dbReference>
<organism evidence="2 3">
    <name type="scientific">Vigna mungo</name>
    <name type="common">Black gram</name>
    <name type="synonym">Phaseolus mungo</name>
    <dbReference type="NCBI Taxonomy" id="3915"/>
    <lineage>
        <taxon>Eukaryota</taxon>
        <taxon>Viridiplantae</taxon>
        <taxon>Streptophyta</taxon>
        <taxon>Embryophyta</taxon>
        <taxon>Tracheophyta</taxon>
        <taxon>Spermatophyta</taxon>
        <taxon>Magnoliopsida</taxon>
        <taxon>eudicotyledons</taxon>
        <taxon>Gunneridae</taxon>
        <taxon>Pentapetalae</taxon>
        <taxon>rosids</taxon>
        <taxon>fabids</taxon>
        <taxon>Fabales</taxon>
        <taxon>Fabaceae</taxon>
        <taxon>Papilionoideae</taxon>
        <taxon>50 kb inversion clade</taxon>
        <taxon>NPAAA clade</taxon>
        <taxon>indigoferoid/millettioid clade</taxon>
        <taxon>Phaseoleae</taxon>
        <taxon>Vigna</taxon>
    </lineage>
</organism>
<feature type="compositionally biased region" description="Basic and acidic residues" evidence="1">
    <location>
        <begin position="118"/>
        <end position="127"/>
    </location>
</feature>
<feature type="compositionally biased region" description="Polar residues" evidence="1">
    <location>
        <begin position="49"/>
        <end position="58"/>
    </location>
</feature>
<keyword evidence="3" id="KW-1185">Reference proteome</keyword>
<feature type="compositionally biased region" description="Polar residues" evidence="1">
    <location>
        <begin position="1"/>
        <end position="18"/>
    </location>
</feature>